<dbReference type="CDD" id="cd04300">
    <property type="entry name" value="GT35_Glycogen_Phosphorylase"/>
    <property type="match status" value="1"/>
</dbReference>
<dbReference type="FunFam" id="3.40.50.2000:FF:000153">
    <property type="entry name" value="Alpha-1,4 glucan phosphorylase"/>
    <property type="match status" value="1"/>
</dbReference>
<dbReference type="OrthoDB" id="7229284at2"/>
<dbReference type="InterPro" id="IPR000811">
    <property type="entry name" value="Glyco_trans_35"/>
</dbReference>
<organism evidence="14 15">
    <name type="scientific">Desulfotignum phosphitoxidans DSM 13687</name>
    <dbReference type="NCBI Taxonomy" id="1286635"/>
    <lineage>
        <taxon>Bacteria</taxon>
        <taxon>Pseudomonadati</taxon>
        <taxon>Thermodesulfobacteriota</taxon>
        <taxon>Desulfobacteria</taxon>
        <taxon>Desulfobacterales</taxon>
        <taxon>Desulfobacteraceae</taxon>
        <taxon>Desulfotignum</taxon>
    </lineage>
</organism>
<comment type="cofactor">
    <cofactor evidence="2 13">
        <name>pyridoxal 5'-phosphate</name>
        <dbReference type="ChEBI" id="CHEBI:597326"/>
    </cofactor>
</comment>
<dbReference type="EMBL" id="APJX01000001">
    <property type="protein sequence ID" value="EMS81712.1"/>
    <property type="molecule type" value="Genomic_DNA"/>
</dbReference>
<dbReference type="Proteomes" id="UP000014216">
    <property type="component" value="Unassembled WGS sequence"/>
</dbReference>
<proteinExistence type="inferred from homology"/>
<keyword evidence="5" id="KW-0963">Cytoplasm</keyword>
<gene>
    <name evidence="14" type="primary">glgP2</name>
    <name evidence="14" type="ORF">Dpo_1c08530</name>
</gene>
<evidence type="ECO:0000256" key="6">
    <source>
        <dbReference type="ARBA" id="ARBA00022533"/>
    </source>
</evidence>
<comment type="similarity">
    <text evidence="4 13">Belongs to the glycogen phosphorylase family.</text>
</comment>
<comment type="function">
    <text evidence="13">Allosteric enzyme that catalyzes the rate-limiting step in glycogen catabolism, the phosphorolytic cleavage of glycogen to produce glucose-1-phosphate, and plays a central role in maintaining cellular and organismal glucose homeostasis.</text>
</comment>
<evidence type="ECO:0000256" key="7">
    <source>
        <dbReference type="ARBA" id="ARBA00022676"/>
    </source>
</evidence>
<evidence type="ECO:0000313" key="15">
    <source>
        <dbReference type="Proteomes" id="UP000014216"/>
    </source>
</evidence>
<evidence type="ECO:0000256" key="11">
    <source>
        <dbReference type="ARBA" id="ARBA00025174"/>
    </source>
</evidence>
<dbReference type="FunFam" id="3.40.50.2000:FF:000003">
    <property type="entry name" value="Alpha-1,4 glucan phosphorylase"/>
    <property type="match status" value="1"/>
</dbReference>
<evidence type="ECO:0000256" key="5">
    <source>
        <dbReference type="ARBA" id="ARBA00022490"/>
    </source>
</evidence>
<evidence type="ECO:0000256" key="3">
    <source>
        <dbReference type="ARBA" id="ARBA00004496"/>
    </source>
</evidence>
<feature type="modified residue" description="N6-(pyridoxal phosphate)lysine" evidence="12">
    <location>
        <position position="660"/>
    </location>
</feature>
<evidence type="ECO:0000256" key="10">
    <source>
        <dbReference type="ARBA" id="ARBA00023277"/>
    </source>
</evidence>
<evidence type="ECO:0000256" key="13">
    <source>
        <dbReference type="RuleBase" id="RU000587"/>
    </source>
</evidence>
<dbReference type="AlphaFoldDB" id="S0G853"/>
<comment type="catalytic activity">
    <reaction evidence="1 13">
        <text>[(1-&gt;4)-alpha-D-glucosyl](n) + phosphate = [(1-&gt;4)-alpha-D-glucosyl](n-1) + alpha-D-glucose 1-phosphate</text>
        <dbReference type="Rhea" id="RHEA:41732"/>
        <dbReference type="Rhea" id="RHEA-COMP:9584"/>
        <dbReference type="Rhea" id="RHEA-COMP:9586"/>
        <dbReference type="ChEBI" id="CHEBI:15444"/>
        <dbReference type="ChEBI" id="CHEBI:43474"/>
        <dbReference type="ChEBI" id="CHEBI:58601"/>
        <dbReference type="EC" id="2.4.1.1"/>
    </reaction>
</comment>
<evidence type="ECO:0000256" key="8">
    <source>
        <dbReference type="ARBA" id="ARBA00022679"/>
    </source>
</evidence>
<keyword evidence="7 13" id="KW-0328">Glycosyltransferase</keyword>
<keyword evidence="10 13" id="KW-0119">Carbohydrate metabolism</keyword>
<dbReference type="GO" id="GO:0030170">
    <property type="term" value="F:pyridoxal phosphate binding"/>
    <property type="evidence" value="ECO:0007669"/>
    <property type="project" value="InterPro"/>
</dbReference>
<dbReference type="PROSITE" id="PS00102">
    <property type="entry name" value="PHOSPHORYLASE"/>
    <property type="match status" value="1"/>
</dbReference>
<dbReference type="InterPro" id="IPR035090">
    <property type="entry name" value="Pyridoxal_P_attach_site"/>
</dbReference>
<keyword evidence="9 12" id="KW-0663">Pyridoxal phosphate</keyword>
<comment type="caution">
    <text evidence="14">The sequence shown here is derived from an EMBL/GenBank/DDBJ whole genome shotgun (WGS) entry which is preliminary data.</text>
</comment>
<protein>
    <recommendedName>
        <fullName evidence="13">Alpha-1,4 glucan phosphorylase</fullName>
        <ecNumber evidence="13">2.4.1.1</ecNumber>
    </recommendedName>
</protein>
<dbReference type="Pfam" id="PF00343">
    <property type="entry name" value="Phosphorylase"/>
    <property type="match status" value="1"/>
</dbReference>
<dbReference type="GO" id="GO:0005980">
    <property type="term" value="P:glycogen catabolic process"/>
    <property type="evidence" value="ECO:0007669"/>
    <property type="project" value="TreeGrafter"/>
</dbReference>
<keyword evidence="6" id="KW-0021">Allosteric enzyme</keyword>
<comment type="function">
    <text evidence="11">Phosphorylase is an important allosteric enzyme in carbohydrate metabolism. Enzymes from different sources differ in their regulatory mechanisms and in their natural substrates. However, all known phosphorylases share catalytic and structural properties.</text>
</comment>
<dbReference type="PANTHER" id="PTHR11468">
    <property type="entry name" value="GLYCOGEN PHOSPHORYLASE"/>
    <property type="match status" value="1"/>
</dbReference>
<keyword evidence="15" id="KW-1185">Reference proteome</keyword>
<dbReference type="SUPFAM" id="SSF53756">
    <property type="entry name" value="UDP-Glycosyltransferase/glycogen phosphorylase"/>
    <property type="match status" value="1"/>
</dbReference>
<reference evidence="14 15" key="1">
    <citation type="journal article" date="2013" name="Genome Announc.">
        <title>Draft Genome Sequence of Desulfotignum phosphitoxidans DSM 13687 Strain FiPS-3.</title>
        <authorList>
            <person name="Poehlein A."/>
            <person name="Daniel R."/>
            <person name="Simeonova D.D."/>
        </authorList>
    </citation>
    <scope>NUCLEOTIDE SEQUENCE [LARGE SCALE GENOMIC DNA]</scope>
    <source>
        <strain evidence="14 15">DSM 13687</strain>
    </source>
</reference>
<evidence type="ECO:0000313" key="14">
    <source>
        <dbReference type="EMBL" id="EMS81712.1"/>
    </source>
</evidence>
<dbReference type="PATRIC" id="fig|1286635.3.peg.896"/>
<dbReference type="GO" id="GO:0008184">
    <property type="term" value="F:glycogen phosphorylase activity"/>
    <property type="evidence" value="ECO:0007669"/>
    <property type="project" value="InterPro"/>
</dbReference>
<dbReference type="InterPro" id="IPR011833">
    <property type="entry name" value="Glycg_phsphrylas"/>
</dbReference>
<dbReference type="NCBIfam" id="TIGR02093">
    <property type="entry name" value="P_ylase"/>
    <property type="match status" value="1"/>
</dbReference>
<comment type="subcellular location">
    <subcellularLocation>
        <location evidence="3">Cytoplasm</location>
    </subcellularLocation>
</comment>
<accession>S0G853</accession>
<evidence type="ECO:0000256" key="4">
    <source>
        <dbReference type="ARBA" id="ARBA00006047"/>
    </source>
</evidence>
<dbReference type="RefSeq" id="WP_006964484.1">
    <property type="nucleotide sequence ID" value="NZ_APJX01000001.1"/>
</dbReference>
<evidence type="ECO:0000256" key="2">
    <source>
        <dbReference type="ARBA" id="ARBA00001933"/>
    </source>
</evidence>
<evidence type="ECO:0000256" key="9">
    <source>
        <dbReference type="ARBA" id="ARBA00022898"/>
    </source>
</evidence>
<dbReference type="PIRSF" id="PIRSF000460">
    <property type="entry name" value="Pprylas_GlgP"/>
    <property type="match status" value="1"/>
</dbReference>
<sequence length="817" mass="93956">MAYFDFTSFEVSFQQYVKYVLGKPLDEATKKDQLNAVCYAVGKYLMDIHFDTRKRYEKNKAKQVYYLSMEFLIGRLLSNNLLNLGIFDPCARFLKKQGIDLETLVEEEQDPALGNGGLGRLAACFLDSLASLDMPGYGYGINYDYGLFRQTIVNGYQQERPDYWPNRSSPWLIRRSEEKYVLPIYGKIEERQDKNGHYKPMWTRKKLFIGRPHDIMIAGHRGRTVNRLRLFSAAASKDFDIDIFNDGDYIKAVKRKIQSESVTKILYPSDSKETGKELRFIQEYFLVACAIRDIIRKFEKQHSDFETFHDHVAIQLNDTHPALAVAELMRILVDEKKLVWETAWDVTVKTLAFTNHTLLPEALETWSVYILNKVVPRHLQIIFEINQRFIARVKERFGPDNHEMIAKMSIIQEGDEQKVRMANLAIIGSHSVNGVAKIHSDLVKKQLVPEFYSMWPEKFNNKTNGVTPRRWIVACNPELAKLITDAIGRRWIADLDLIWELEAFQNDPGFLERYGAVKQANKQALADYIRDTVSETVDPLSIFDIQAKRIHEYKRQLLNLLHIMHLYLTVKEDKKDIGPPRTFIFSGKAAPGYHTAKLIIKLIHNVAHAVNTDPAVNRQLKVIFLPDYRVSLAERLIPAADVSEQISTAGMEASGTGNMKFAMNGALTIGTLDGANIEILEQVGKENMYIFGLDVDEVAALRPNYQPKEYIEKDDRLKRVIYALRSDRFSPSEPGIFRSLYNSLMSPGDSYLNFADFIPYVAAHQAIANDYQQPEKWSTRALMNTARTGFFSSDRTIKAYADEIWGIRAQIREKDLW</sequence>
<keyword evidence="8 13" id="KW-0808">Transferase</keyword>
<dbReference type="PANTHER" id="PTHR11468:SF3">
    <property type="entry name" value="GLYCOGEN PHOSPHORYLASE, LIVER FORM"/>
    <property type="match status" value="1"/>
</dbReference>
<evidence type="ECO:0000256" key="1">
    <source>
        <dbReference type="ARBA" id="ARBA00001275"/>
    </source>
</evidence>
<name>S0G853_9BACT</name>
<dbReference type="EC" id="2.4.1.1" evidence="13"/>
<evidence type="ECO:0000256" key="12">
    <source>
        <dbReference type="PIRSR" id="PIRSR000460-1"/>
    </source>
</evidence>
<dbReference type="GO" id="GO:0005737">
    <property type="term" value="C:cytoplasm"/>
    <property type="evidence" value="ECO:0007669"/>
    <property type="project" value="UniProtKB-SubCell"/>
</dbReference>
<dbReference type="Gene3D" id="3.40.50.2000">
    <property type="entry name" value="Glycogen Phosphorylase B"/>
    <property type="match status" value="2"/>
</dbReference>